<evidence type="ECO:0000256" key="4">
    <source>
        <dbReference type="SAM" id="MobiDB-lite"/>
    </source>
</evidence>
<dbReference type="GO" id="GO:0006412">
    <property type="term" value="P:translation"/>
    <property type="evidence" value="ECO:0007669"/>
    <property type="project" value="UniProtKB-UniRule"/>
</dbReference>
<feature type="region of interest" description="Disordered" evidence="4">
    <location>
        <begin position="97"/>
        <end position="134"/>
    </location>
</feature>
<feature type="compositionally biased region" description="Basic residues" evidence="4">
    <location>
        <begin position="97"/>
        <end position="106"/>
    </location>
</feature>
<evidence type="ECO:0000256" key="3">
    <source>
        <dbReference type="HAMAP-Rule" id="MF_00360"/>
    </source>
</evidence>
<dbReference type="InterPro" id="IPR020814">
    <property type="entry name" value="Ribosomal_S6_plastid/chlpt"/>
</dbReference>
<protein>
    <recommendedName>
        <fullName evidence="2 3">Small ribosomal subunit protein bS6</fullName>
    </recommendedName>
</protein>
<dbReference type="EMBL" id="MHPA01000027">
    <property type="protein sequence ID" value="OGZ72394.1"/>
    <property type="molecule type" value="Genomic_DNA"/>
</dbReference>
<keyword evidence="3" id="KW-0699">rRNA-binding</keyword>
<dbReference type="Gene3D" id="3.30.70.60">
    <property type="match status" value="1"/>
</dbReference>
<evidence type="ECO:0000313" key="5">
    <source>
        <dbReference type="EMBL" id="OGZ72394.1"/>
    </source>
</evidence>
<comment type="caution">
    <text evidence="5">The sequence shown here is derived from an EMBL/GenBank/DDBJ whole genome shotgun (WGS) entry which is preliminary data.</text>
</comment>
<organism evidence="5 6">
    <name type="scientific">Candidatus Staskawiczbacteria bacterium RIFCSPLOWO2_01_FULL_38_12b</name>
    <dbReference type="NCBI Taxonomy" id="1802214"/>
    <lineage>
        <taxon>Bacteria</taxon>
        <taxon>Candidatus Staskawicziibacteriota</taxon>
    </lineage>
</organism>
<gene>
    <name evidence="3" type="primary">rpsF</name>
    <name evidence="5" type="ORF">A2908_03035</name>
</gene>
<name>A0A1G2ICE1_9BACT</name>
<keyword evidence="3 5" id="KW-0689">Ribosomal protein</keyword>
<sequence>MKPYELTYIISSGIKSEEAENLKKEVEVFVQSKGGVIVKSEKTVPQSLAYPIKKNSSGFFVTLEFQGEEKEIKELKEKLEKEKGILRHFIIVKKPIKHMKERRTKKPQISQKESSDVFKEKPKKESFGPVQDKEIKAEDIDKKLEEILSE</sequence>
<comment type="function">
    <text evidence="3">Binds together with bS18 to 16S ribosomal RNA.</text>
</comment>
<dbReference type="STRING" id="1802214.A2908_03035"/>
<proteinExistence type="inferred from homology"/>
<dbReference type="GO" id="GO:1990904">
    <property type="term" value="C:ribonucleoprotein complex"/>
    <property type="evidence" value="ECO:0007669"/>
    <property type="project" value="UniProtKB-KW"/>
</dbReference>
<accession>A0A1G2ICE1</accession>
<evidence type="ECO:0000256" key="1">
    <source>
        <dbReference type="ARBA" id="ARBA00009512"/>
    </source>
</evidence>
<comment type="similarity">
    <text evidence="1 3">Belongs to the bacterial ribosomal protein bS6 family.</text>
</comment>
<dbReference type="PANTHER" id="PTHR21011:SF1">
    <property type="entry name" value="SMALL RIBOSOMAL SUBUNIT PROTEIN BS6M"/>
    <property type="match status" value="1"/>
</dbReference>
<dbReference type="NCBIfam" id="TIGR00166">
    <property type="entry name" value="S6"/>
    <property type="match status" value="1"/>
</dbReference>
<keyword evidence="3" id="KW-0694">RNA-binding</keyword>
<dbReference type="GO" id="GO:0005840">
    <property type="term" value="C:ribosome"/>
    <property type="evidence" value="ECO:0007669"/>
    <property type="project" value="UniProtKB-KW"/>
</dbReference>
<dbReference type="GO" id="GO:0003735">
    <property type="term" value="F:structural constituent of ribosome"/>
    <property type="evidence" value="ECO:0007669"/>
    <property type="project" value="InterPro"/>
</dbReference>
<dbReference type="GO" id="GO:0005737">
    <property type="term" value="C:cytoplasm"/>
    <property type="evidence" value="ECO:0007669"/>
    <property type="project" value="UniProtKB-ARBA"/>
</dbReference>
<reference evidence="5 6" key="1">
    <citation type="journal article" date="2016" name="Nat. Commun.">
        <title>Thousands of microbial genomes shed light on interconnected biogeochemical processes in an aquifer system.</title>
        <authorList>
            <person name="Anantharaman K."/>
            <person name="Brown C.T."/>
            <person name="Hug L.A."/>
            <person name="Sharon I."/>
            <person name="Castelle C.J."/>
            <person name="Probst A.J."/>
            <person name="Thomas B.C."/>
            <person name="Singh A."/>
            <person name="Wilkins M.J."/>
            <person name="Karaoz U."/>
            <person name="Brodie E.L."/>
            <person name="Williams K.H."/>
            <person name="Hubbard S.S."/>
            <person name="Banfield J.F."/>
        </authorList>
    </citation>
    <scope>NUCLEOTIDE SEQUENCE [LARGE SCALE GENOMIC DNA]</scope>
</reference>
<dbReference type="Pfam" id="PF01250">
    <property type="entry name" value="Ribosomal_S6"/>
    <property type="match status" value="1"/>
</dbReference>
<dbReference type="SUPFAM" id="SSF54995">
    <property type="entry name" value="Ribosomal protein S6"/>
    <property type="match status" value="1"/>
</dbReference>
<dbReference type="HAMAP" id="MF_00360">
    <property type="entry name" value="Ribosomal_bS6"/>
    <property type="match status" value="1"/>
</dbReference>
<dbReference type="InterPro" id="IPR014717">
    <property type="entry name" value="Transl_elong_EF1B/ribsomal_bS6"/>
</dbReference>
<dbReference type="PANTHER" id="PTHR21011">
    <property type="entry name" value="MITOCHONDRIAL 28S RIBOSOMAL PROTEIN S6"/>
    <property type="match status" value="1"/>
</dbReference>
<feature type="compositionally biased region" description="Basic and acidic residues" evidence="4">
    <location>
        <begin position="113"/>
        <end position="134"/>
    </location>
</feature>
<evidence type="ECO:0000256" key="2">
    <source>
        <dbReference type="ARBA" id="ARBA00035294"/>
    </source>
</evidence>
<dbReference type="GO" id="GO:0070181">
    <property type="term" value="F:small ribosomal subunit rRNA binding"/>
    <property type="evidence" value="ECO:0007669"/>
    <property type="project" value="TreeGrafter"/>
</dbReference>
<dbReference type="AlphaFoldDB" id="A0A1G2ICE1"/>
<dbReference type="InterPro" id="IPR000529">
    <property type="entry name" value="Ribosomal_bS6"/>
</dbReference>
<dbReference type="InterPro" id="IPR035980">
    <property type="entry name" value="Ribosomal_bS6_sf"/>
</dbReference>
<keyword evidence="3" id="KW-0687">Ribonucleoprotein</keyword>
<evidence type="ECO:0000313" key="6">
    <source>
        <dbReference type="Proteomes" id="UP000176774"/>
    </source>
</evidence>
<dbReference type="Proteomes" id="UP000176774">
    <property type="component" value="Unassembled WGS sequence"/>
</dbReference>